<organism evidence="1 2">
    <name type="scientific">Kribbella caucasensis</name>
    <dbReference type="NCBI Taxonomy" id="2512215"/>
    <lineage>
        <taxon>Bacteria</taxon>
        <taxon>Bacillati</taxon>
        <taxon>Actinomycetota</taxon>
        <taxon>Actinomycetes</taxon>
        <taxon>Propionibacteriales</taxon>
        <taxon>Kribbellaceae</taxon>
        <taxon>Kribbella</taxon>
    </lineage>
</organism>
<dbReference type="RefSeq" id="WP_202869508.1">
    <property type="nucleotide sequence ID" value="NZ_SNWQ01000004.1"/>
</dbReference>
<dbReference type="Proteomes" id="UP000295388">
    <property type="component" value="Unassembled WGS sequence"/>
</dbReference>
<keyword evidence="2" id="KW-1185">Reference proteome</keyword>
<dbReference type="AlphaFoldDB" id="A0A4R6KI73"/>
<name>A0A4R6KI73_9ACTN</name>
<sequence length="57" mass="6801">MRGKLARPVLRGLRRGNAPELPDERWFAELTNRKLRRFARRRFTELEATLAAYCTRI</sequence>
<proteinExistence type="predicted"/>
<accession>A0A4R6KI73</accession>
<dbReference type="EMBL" id="SNWQ01000004">
    <property type="protein sequence ID" value="TDO50743.1"/>
    <property type="molecule type" value="Genomic_DNA"/>
</dbReference>
<reference evidence="1 2" key="1">
    <citation type="submission" date="2019-03" db="EMBL/GenBank/DDBJ databases">
        <title>Genomic Encyclopedia of Type Strains, Phase III (KMG-III): the genomes of soil and plant-associated and newly described type strains.</title>
        <authorList>
            <person name="Whitman W."/>
        </authorList>
    </citation>
    <scope>NUCLEOTIDE SEQUENCE [LARGE SCALE GENOMIC DNA]</scope>
    <source>
        <strain evidence="1 2">VKM Ac-2527</strain>
    </source>
</reference>
<evidence type="ECO:0000313" key="2">
    <source>
        <dbReference type="Proteomes" id="UP000295388"/>
    </source>
</evidence>
<gene>
    <name evidence="1" type="ORF">EV643_104240</name>
</gene>
<evidence type="ECO:0000313" key="1">
    <source>
        <dbReference type="EMBL" id="TDO50743.1"/>
    </source>
</evidence>
<comment type="caution">
    <text evidence="1">The sequence shown here is derived from an EMBL/GenBank/DDBJ whole genome shotgun (WGS) entry which is preliminary data.</text>
</comment>
<protein>
    <submittedName>
        <fullName evidence="1">Uncharacterized protein</fullName>
    </submittedName>
</protein>